<dbReference type="EMBL" id="QBIY01012713">
    <property type="protein sequence ID" value="RXN18540.1"/>
    <property type="molecule type" value="Genomic_DNA"/>
</dbReference>
<comment type="caution">
    <text evidence="1">The sequence shown here is derived from an EMBL/GenBank/DDBJ whole genome shotgun (WGS) entry which is preliminary data.</text>
</comment>
<sequence length="68" mass="7713">MYDYDEVYDRQAVLVLSAQVAKHSSDETPDAILSKGGVTVKAEKASYIFNMCPQEDHLTPRPLRKKKE</sequence>
<gene>
    <name evidence="1" type="ORF">ROHU_026147</name>
</gene>
<protein>
    <submittedName>
        <fullName evidence="1">Uncharacterized protein</fullName>
    </submittedName>
</protein>
<dbReference type="AlphaFoldDB" id="A0A498MEF4"/>
<organism evidence="1 2">
    <name type="scientific">Labeo rohita</name>
    <name type="common">Indian major carp</name>
    <name type="synonym">Cyprinus rohita</name>
    <dbReference type="NCBI Taxonomy" id="84645"/>
    <lineage>
        <taxon>Eukaryota</taxon>
        <taxon>Metazoa</taxon>
        <taxon>Chordata</taxon>
        <taxon>Craniata</taxon>
        <taxon>Vertebrata</taxon>
        <taxon>Euteleostomi</taxon>
        <taxon>Actinopterygii</taxon>
        <taxon>Neopterygii</taxon>
        <taxon>Teleostei</taxon>
        <taxon>Ostariophysi</taxon>
        <taxon>Cypriniformes</taxon>
        <taxon>Cyprinidae</taxon>
        <taxon>Labeoninae</taxon>
        <taxon>Labeonini</taxon>
        <taxon>Labeo</taxon>
    </lineage>
</organism>
<evidence type="ECO:0000313" key="1">
    <source>
        <dbReference type="EMBL" id="RXN18540.1"/>
    </source>
</evidence>
<keyword evidence="2" id="KW-1185">Reference proteome</keyword>
<name>A0A498MEF4_LABRO</name>
<reference evidence="1 2" key="1">
    <citation type="submission" date="2018-03" db="EMBL/GenBank/DDBJ databases">
        <title>Draft genome sequence of Rohu Carp (Labeo rohita).</title>
        <authorList>
            <person name="Das P."/>
            <person name="Kushwaha B."/>
            <person name="Joshi C.G."/>
            <person name="Kumar D."/>
            <person name="Nagpure N.S."/>
            <person name="Sahoo L."/>
            <person name="Das S.P."/>
            <person name="Bit A."/>
            <person name="Patnaik S."/>
            <person name="Meher P.K."/>
            <person name="Jayasankar P."/>
            <person name="Koringa P.G."/>
            <person name="Patel N.V."/>
            <person name="Hinsu A.T."/>
            <person name="Kumar R."/>
            <person name="Pandey M."/>
            <person name="Agarwal S."/>
            <person name="Srivastava S."/>
            <person name="Singh M."/>
            <person name="Iquebal M.A."/>
            <person name="Jaiswal S."/>
            <person name="Angadi U.B."/>
            <person name="Kumar N."/>
            <person name="Raza M."/>
            <person name="Shah T.M."/>
            <person name="Rai A."/>
            <person name="Jena J.K."/>
        </authorList>
    </citation>
    <scope>NUCLEOTIDE SEQUENCE [LARGE SCALE GENOMIC DNA]</scope>
    <source>
        <strain evidence="1">DASCIFA01</strain>
        <tissue evidence="1">Testis</tissue>
    </source>
</reference>
<proteinExistence type="predicted"/>
<dbReference type="Proteomes" id="UP000290572">
    <property type="component" value="Unassembled WGS sequence"/>
</dbReference>
<evidence type="ECO:0000313" key="2">
    <source>
        <dbReference type="Proteomes" id="UP000290572"/>
    </source>
</evidence>
<accession>A0A498MEF4</accession>